<dbReference type="Proteomes" id="UP000606935">
    <property type="component" value="Unassembled WGS sequence"/>
</dbReference>
<evidence type="ECO:0000313" key="1">
    <source>
        <dbReference type="EMBL" id="GGO72051.1"/>
    </source>
</evidence>
<dbReference type="RefSeq" id="WP_188696741.1">
    <property type="nucleotide sequence ID" value="NZ_BMLS01000005.1"/>
</dbReference>
<accession>A0A917Z182</accession>
<evidence type="ECO:0000313" key="2">
    <source>
        <dbReference type="Proteomes" id="UP000606935"/>
    </source>
</evidence>
<evidence type="ECO:0008006" key="3">
    <source>
        <dbReference type="Google" id="ProtNLM"/>
    </source>
</evidence>
<dbReference type="Pfam" id="PF10982">
    <property type="entry name" value="DUF2789"/>
    <property type="match status" value="1"/>
</dbReference>
<sequence>MTLMPSIHDLFEQLGLENTDNGIDRFIERHKGLENSVKLEHAPFWNPSQAQFIQRALAEDAEWAEVIDQLNTRLR</sequence>
<proteinExistence type="predicted"/>
<dbReference type="InterPro" id="IPR021250">
    <property type="entry name" value="DUF2789"/>
</dbReference>
<dbReference type="EMBL" id="BMLS01000005">
    <property type="protein sequence ID" value="GGO72051.1"/>
    <property type="molecule type" value="Genomic_DNA"/>
</dbReference>
<reference evidence="1" key="2">
    <citation type="submission" date="2020-09" db="EMBL/GenBank/DDBJ databases">
        <authorList>
            <person name="Sun Q."/>
            <person name="Zhou Y."/>
        </authorList>
    </citation>
    <scope>NUCLEOTIDE SEQUENCE</scope>
    <source>
        <strain evidence="1">CGMCC 1.7086</strain>
    </source>
</reference>
<gene>
    <name evidence="1" type="ORF">GCM10010982_29260</name>
</gene>
<organism evidence="1 2">
    <name type="scientific">Bowmanella pacifica</name>
    <dbReference type="NCBI Taxonomy" id="502051"/>
    <lineage>
        <taxon>Bacteria</taxon>
        <taxon>Pseudomonadati</taxon>
        <taxon>Pseudomonadota</taxon>
        <taxon>Gammaproteobacteria</taxon>
        <taxon>Alteromonadales</taxon>
        <taxon>Alteromonadaceae</taxon>
        <taxon>Bowmanella</taxon>
    </lineage>
</organism>
<keyword evidence="2" id="KW-1185">Reference proteome</keyword>
<dbReference type="Gene3D" id="1.10.10.1130">
    <property type="entry name" value="Uncharacterised protein PF10982, DUF2789"/>
    <property type="match status" value="1"/>
</dbReference>
<comment type="caution">
    <text evidence="1">The sequence shown here is derived from an EMBL/GenBank/DDBJ whole genome shotgun (WGS) entry which is preliminary data.</text>
</comment>
<dbReference type="AlphaFoldDB" id="A0A917Z182"/>
<dbReference type="InterPro" id="IPR038086">
    <property type="entry name" value="DUF2789_sf"/>
</dbReference>
<reference evidence="1" key="1">
    <citation type="journal article" date="2014" name="Int. J. Syst. Evol. Microbiol.">
        <title>Complete genome sequence of Corynebacterium casei LMG S-19264T (=DSM 44701T), isolated from a smear-ripened cheese.</title>
        <authorList>
            <consortium name="US DOE Joint Genome Institute (JGI-PGF)"/>
            <person name="Walter F."/>
            <person name="Albersmeier A."/>
            <person name="Kalinowski J."/>
            <person name="Ruckert C."/>
        </authorList>
    </citation>
    <scope>NUCLEOTIDE SEQUENCE</scope>
    <source>
        <strain evidence="1">CGMCC 1.7086</strain>
    </source>
</reference>
<protein>
    <recommendedName>
        <fullName evidence="3">DUF2789 domain-containing protein</fullName>
    </recommendedName>
</protein>
<name>A0A917Z182_9ALTE</name>